<dbReference type="InterPro" id="IPR008271">
    <property type="entry name" value="Ser/Thr_kinase_AS"/>
</dbReference>
<feature type="compositionally biased region" description="Polar residues" evidence="11">
    <location>
        <begin position="623"/>
        <end position="638"/>
    </location>
</feature>
<dbReference type="GO" id="GO:0004674">
    <property type="term" value="F:protein serine/threonine kinase activity"/>
    <property type="evidence" value="ECO:0007669"/>
    <property type="project" value="UniProtKB-KW"/>
</dbReference>
<feature type="region of interest" description="Disordered" evidence="11">
    <location>
        <begin position="329"/>
        <end position="359"/>
    </location>
</feature>
<dbReference type="OrthoDB" id="248923at2759"/>
<feature type="region of interest" description="Disordered" evidence="11">
    <location>
        <begin position="270"/>
        <end position="312"/>
    </location>
</feature>
<evidence type="ECO:0000256" key="9">
    <source>
        <dbReference type="ARBA" id="ARBA00048679"/>
    </source>
</evidence>
<evidence type="ECO:0000256" key="4">
    <source>
        <dbReference type="ARBA" id="ARBA00022679"/>
    </source>
</evidence>
<dbReference type="GO" id="GO:0007017">
    <property type="term" value="P:microtubule-based process"/>
    <property type="evidence" value="ECO:0007669"/>
    <property type="project" value="TreeGrafter"/>
</dbReference>
<dbReference type="PROSITE" id="PS00107">
    <property type="entry name" value="PROTEIN_KINASE_ATP"/>
    <property type="match status" value="1"/>
</dbReference>
<feature type="binding site" evidence="10">
    <location>
        <position position="37"/>
    </location>
    <ligand>
        <name>ATP</name>
        <dbReference type="ChEBI" id="CHEBI:30616"/>
    </ligand>
</feature>
<evidence type="ECO:0000313" key="13">
    <source>
        <dbReference type="EMBL" id="KAJ4972240.1"/>
    </source>
</evidence>
<evidence type="ECO:0000256" key="1">
    <source>
        <dbReference type="ARBA" id="ARBA00010886"/>
    </source>
</evidence>
<name>A0A9Q0QUG2_9MAGN</name>
<dbReference type="CDD" id="cd08215">
    <property type="entry name" value="STKc_Nek"/>
    <property type="match status" value="1"/>
</dbReference>
<feature type="region of interest" description="Disordered" evidence="11">
    <location>
        <begin position="427"/>
        <end position="638"/>
    </location>
</feature>
<evidence type="ECO:0000256" key="11">
    <source>
        <dbReference type="SAM" id="MobiDB-lite"/>
    </source>
</evidence>
<dbReference type="GO" id="GO:0005524">
    <property type="term" value="F:ATP binding"/>
    <property type="evidence" value="ECO:0007669"/>
    <property type="project" value="UniProtKB-UniRule"/>
</dbReference>
<dbReference type="PANTHER" id="PTHR43671">
    <property type="entry name" value="SERINE/THREONINE-PROTEIN KINASE NEK"/>
    <property type="match status" value="1"/>
</dbReference>
<evidence type="ECO:0000256" key="3">
    <source>
        <dbReference type="ARBA" id="ARBA00022527"/>
    </source>
</evidence>
<comment type="catalytic activity">
    <reaction evidence="9">
        <text>L-seryl-[protein] + ATP = O-phospho-L-seryl-[protein] + ADP + H(+)</text>
        <dbReference type="Rhea" id="RHEA:17989"/>
        <dbReference type="Rhea" id="RHEA-COMP:9863"/>
        <dbReference type="Rhea" id="RHEA-COMP:11604"/>
        <dbReference type="ChEBI" id="CHEBI:15378"/>
        <dbReference type="ChEBI" id="CHEBI:29999"/>
        <dbReference type="ChEBI" id="CHEBI:30616"/>
        <dbReference type="ChEBI" id="CHEBI:83421"/>
        <dbReference type="ChEBI" id="CHEBI:456216"/>
        <dbReference type="EC" id="2.7.11.1"/>
    </reaction>
</comment>
<feature type="domain" description="Protein kinase" evidence="12">
    <location>
        <begin position="8"/>
        <end position="262"/>
    </location>
</feature>
<dbReference type="SUPFAM" id="SSF56112">
    <property type="entry name" value="Protein kinase-like (PK-like)"/>
    <property type="match status" value="1"/>
</dbReference>
<dbReference type="InterPro" id="IPR050660">
    <property type="entry name" value="NEK_Ser/Thr_kinase"/>
</dbReference>
<protein>
    <recommendedName>
        <fullName evidence="2">non-specific serine/threonine protein kinase</fullName>
        <ecNumber evidence="2">2.7.11.1</ecNumber>
    </recommendedName>
</protein>
<dbReference type="GO" id="GO:0055028">
    <property type="term" value="C:cortical microtubule"/>
    <property type="evidence" value="ECO:0007669"/>
    <property type="project" value="TreeGrafter"/>
</dbReference>
<dbReference type="Pfam" id="PF00069">
    <property type="entry name" value="Pkinase"/>
    <property type="match status" value="1"/>
</dbReference>
<dbReference type="InterPro" id="IPR000719">
    <property type="entry name" value="Prot_kinase_dom"/>
</dbReference>
<gene>
    <name evidence="13" type="ORF">NE237_005339</name>
</gene>
<dbReference type="SMART" id="SM00220">
    <property type="entry name" value="S_TKc"/>
    <property type="match status" value="1"/>
</dbReference>
<keyword evidence="7 10" id="KW-0067">ATP-binding</keyword>
<evidence type="ECO:0000259" key="12">
    <source>
        <dbReference type="PROSITE" id="PS50011"/>
    </source>
</evidence>
<feature type="compositionally biased region" description="Polar residues" evidence="11">
    <location>
        <begin position="1135"/>
        <end position="1144"/>
    </location>
</feature>
<feature type="compositionally biased region" description="Polar residues" evidence="11">
    <location>
        <begin position="1151"/>
        <end position="1167"/>
    </location>
</feature>
<evidence type="ECO:0000256" key="7">
    <source>
        <dbReference type="ARBA" id="ARBA00022840"/>
    </source>
</evidence>
<comment type="caution">
    <text evidence="13">The sequence shown here is derived from an EMBL/GenBank/DDBJ whole genome shotgun (WGS) entry which is preliminary data.</text>
</comment>
<dbReference type="Gene3D" id="3.30.200.20">
    <property type="entry name" value="Phosphorylase Kinase, domain 1"/>
    <property type="match status" value="1"/>
</dbReference>
<keyword evidence="4" id="KW-0808">Transferase</keyword>
<evidence type="ECO:0000256" key="10">
    <source>
        <dbReference type="PROSITE-ProRule" id="PRU10141"/>
    </source>
</evidence>
<keyword evidence="5 10" id="KW-0547">Nucleotide-binding</keyword>
<dbReference type="InterPro" id="IPR011009">
    <property type="entry name" value="Kinase-like_dom_sf"/>
</dbReference>
<comment type="catalytic activity">
    <reaction evidence="8">
        <text>L-threonyl-[protein] + ATP = O-phospho-L-threonyl-[protein] + ADP + H(+)</text>
        <dbReference type="Rhea" id="RHEA:46608"/>
        <dbReference type="Rhea" id="RHEA-COMP:11060"/>
        <dbReference type="Rhea" id="RHEA-COMP:11605"/>
        <dbReference type="ChEBI" id="CHEBI:15378"/>
        <dbReference type="ChEBI" id="CHEBI:30013"/>
        <dbReference type="ChEBI" id="CHEBI:30616"/>
        <dbReference type="ChEBI" id="CHEBI:61977"/>
        <dbReference type="ChEBI" id="CHEBI:456216"/>
        <dbReference type="EC" id="2.7.11.1"/>
    </reaction>
</comment>
<feature type="compositionally biased region" description="Polar residues" evidence="11">
    <location>
        <begin position="579"/>
        <end position="588"/>
    </location>
</feature>
<dbReference type="FunFam" id="1.10.510.10:FF:000504">
    <property type="entry name" value="Serine/threonine-protein kinase Nek5"/>
    <property type="match status" value="1"/>
</dbReference>
<feature type="region of interest" description="Disordered" evidence="11">
    <location>
        <begin position="1130"/>
        <end position="1167"/>
    </location>
</feature>
<accession>A0A9Q0QUG2</accession>
<dbReference type="PANTHER" id="PTHR43671:SF98">
    <property type="entry name" value="SERINE_THREONINE-PROTEIN KINASE NEK11"/>
    <property type="match status" value="1"/>
</dbReference>
<evidence type="ECO:0000256" key="6">
    <source>
        <dbReference type="ARBA" id="ARBA00022777"/>
    </source>
</evidence>
<dbReference type="PROSITE" id="PS00108">
    <property type="entry name" value="PROTEIN_KINASE_ST"/>
    <property type="match status" value="1"/>
</dbReference>
<keyword evidence="3" id="KW-0723">Serine/threonine-protein kinase</keyword>
<feature type="compositionally biased region" description="Polar residues" evidence="11">
    <location>
        <begin position="491"/>
        <end position="516"/>
    </location>
</feature>
<dbReference type="InterPro" id="IPR017441">
    <property type="entry name" value="Protein_kinase_ATP_BS"/>
</dbReference>
<proteinExistence type="inferred from homology"/>
<keyword evidence="14" id="KW-1185">Reference proteome</keyword>
<organism evidence="13 14">
    <name type="scientific">Protea cynaroides</name>
    <dbReference type="NCBI Taxonomy" id="273540"/>
    <lineage>
        <taxon>Eukaryota</taxon>
        <taxon>Viridiplantae</taxon>
        <taxon>Streptophyta</taxon>
        <taxon>Embryophyta</taxon>
        <taxon>Tracheophyta</taxon>
        <taxon>Spermatophyta</taxon>
        <taxon>Magnoliopsida</taxon>
        <taxon>Proteales</taxon>
        <taxon>Proteaceae</taxon>
        <taxon>Protea</taxon>
    </lineage>
</organism>
<evidence type="ECO:0000313" key="14">
    <source>
        <dbReference type="Proteomes" id="UP001141806"/>
    </source>
</evidence>
<dbReference type="AlphaFoldDB" id="A0A9Q0QUG2"/>
<dbReference type="EC" id="2.7.11.1" evidence="2"/>
<evidence type="ECO:0000256" key="2">
    <source>
        <dbReference type="ARBA" id="ARBA00012513"/>
    </source>
</evidence>
<feature type="compositionally biased region" description="Low complexity" evidence="11">
    <location>
        <begin position="589"/>
        <end position="598"/>
    </location>
</feature>
<keyword evidence="6" id="KW-0418">Kinase</keyword>
<evidence type="ECO:0000256" key="8">
    <source>
        <dbReference type="ARBA" id="ARBA00047899"/>
    </source>
</evidence>
<dbReference type="FunFam" id="3.30.200.20:FF:000108">
    <property type="entry name" value="Serine/threonine-protein kinase Nek2"/>
    <property type="match status" value="1"/>
</dbReference>
<dbReference type="PROSITE" id="PS50011">
    <property type="entry name" value="PROTEIN_KINASE_DOM"/>
    <property type="match status" value="1"/>
</dbReference>
<reference evidence="13" key="1">
    <citation type="journal article" date="2023" name="Plant J.">
        <title>The genome of the king protea, Protea cynaroides.</title>
        <authorList>
            <person name="Chang J."/>
            <person name="Duong T.A."/>
            <person name="Schoeman C."/>
            <person name="Ma X."/>
            <person name="Roodt D."/>
            <person name="Barker N."/>
            <person name="Li Z."/>
            <person name="Van de Peer Y."/>
            <person name="Mizrachi E."/>
        </authorList>
    </citation>
    <scope>NUCLEOTIDE SEQUENCE</scope>
    <source>
        <tissue evidence="13">Young leaves</tissue>
    </source>
</reference>
<comment type="similarity">
    <text evidence="1">Belongs to the protein kinase superfamily. NEK Ser/Thr protein kinase family. NIMA subfamily.</text>
</comment>
<sequence>MESRMDHYEIMEQIGRGAFGAAILVNHKLEKKKYVLKKIRLARQTDRCRRSAHQEMALIARIQHPYIVEFKEAWVEKGCYVCIVTGYCEGGDMAELMKRSNGVLFPEEKLCKWFTQLLLAVEYLHSNYVLHRDLKCSNIFLMKDQDVRLGDFGLAKTLKADDLASSVVGTPNYMCPELLADIPYGFKSDIWSLGCCIYEMAAHRPAFKAFDMAGLISKINRSSIGPLPACYSSTLKSLLKSMLRKNPEHRPSASEILRHPYLQPYVSQCRISSNPPGASSPEKPISTARHAHKTMAESQSSKSSSSDKDSLISSEKNMTKLMINCDHKAADTDTSSIDDGMDYEQPPLGNEHGNNRSPVKTDEQEVMKPFHDAQKPKVELKQPKTHKNILMAVKEEGKVKENSSPMKGNRLKAGCVLSQKANIEASPKIPKSSAVPSSFKPNADTAAVGAAKGNSDSVKRIPGSHPLKHQLPAFEFSPKTKAKYDGMSPSGPVNHSAENGQPAKTRQKTPPSNLARRSSFLGQLRPTGVTGLETPVPVNNDMKQGSTEVTRKPDKIRNLTPNGLKHGPRIVIMPEKNRVCSSKGIQTDSSNSLSSSKSTQGFEQCNGLETRVPVNNDMKPGSSEVTQEPETSRNLTSNGLIHDPQTVIVSEKPLTGASKGIQTDCGNSLPLSKLTEGFQRCHEVVPAPLTDFMEQSNSCSSNLILHDYEGLHRTENSEANPKECRNTPSSSNLGECFELCDEVAVASMTYLKEHRNYCLSNQLLHHDKIFPPTESSEVHPNKYSNSLSSSMSTQGFELCDEVAAAPFTLVEEQHNCYSSNVLLHHGKGLLQIESPETRPKEYSNSLSSSKSTQGIKLYEKVAAVPLTDLKEQSKSCLSNVIVHHDDRHPWNESSECHPSSCLVPSCLNFARLENLSVGNHGDDCRSTSHSIASETKLDLQETNFSNDELSSSTGVEPSFPSSDQEYVCQDDVSLARPSSRPGMMPQSNHPPLIGNDKSTVRELLSSVTEITPTISATQMNFHPEVSVMPSSMIEKPTATHITPAFDDVIHVIRHSSFRIGSELPVMESAEVGVQNMDVGKLLNVVGEDMVMNTTPPSTLKASKCLETMTVKSKFSDSSGVKEIYVKNHSEETDTRNISAPTISSPKLECSEPTNSNSSDAATTGSNVDGNLAKEILDVKSSRQRAEALEGLLELSAELLQQNRLGELAVVLKPFGKDKVSPRETAIWLAKSLKGMMTEDSGRIV</sequence>
<dbReference type="Proteomes" id="UP001141806">
    <property type="component" value="Unassembled WGS sequence"/>
</dbReference>
<dbReference type="Gene3D" id="1.10.510.10">
    <property type="entry name" value="Transferase(Phosphotransferase) domain 1"/>
    <property type="match status" value="1"/>
</dbReference>
<evidence type="ECO:0000256" key="5">
    <source>
        <dbReference type="ARBA" id="ARBA00022741"/>
    </source>
</evidence>
<dbReference type="EMBL" id="JAMYWD010000005">
    <property type="protein sequence ID" value="KAJ4972240.1"/>
    <property type="molecule type" value="Genomic_DNA"/>
</dbReference>